<accession>A0A378QPF8</accession>
<name>A0A378QPF8_9GAMM</name>
<evidence type="ECO:0000313" key="5">
    <source>
        <dbReference type="Proteomes" id="UP000254618"/>
    </source>
</evidence>
<evidence type="ECO:0000313" key="2">
    <source>
        <dbReference type="EMBL" id="OPH33856.1"/>
    </source>
</evidence>
<keyword evidence="1" id="KW-0732">Signal</keyword>
<dbReference type="EMBL" id="MXAP01000156">
    <property type="protein sequence ID" value="OPH33856.1"/>
    <property type="molecule type" value="Genomic_DNA"/>
</dbReference>
<dbReference type="RefSeq" id="WP_079326662.1">
    <property type="nucleotide sequence ID" value="NZ_UGQF01000001.1"/>
</dbReference>
<feature type="chain" id="PRO_5016638933" evidence="1">
    <location>
        <begin position="24"/>
        <end position="68"/>
    </location>
</feature>
<dbReference type="PROSITE" id="PS51257">
    <property type="entry name" value="PROKAR_LIPOPROTEIN"/>
    <property type="match status" value="1"/>
</dbReference>
<evidence type="ECO:0000256" key="1">
    <source>
        <dbReference type="SAM" id="SignalP"/>
    </source>
</evidence>
<evidence type="ECO:0000313" key="4">
    <source>
        <dbReference type="Proteomes" id="UP000190777"/>
    </source>
</evidence>
<dbReference type="Proteomes" id="UP000190777">
    <property type="component" value="Unassembled WGS sequence"/>
</dbReference>
<proteinExistence type="predicted"/>
<sequence length="68" mass="7439">MATISAKFPKLIGMSMLCSLLFACGGDKPASQSETVQAPRLPRTNRLPLLPSSNTLHWTLFVKARLKP</sequence>
<evidence type="ECO:0000313" key="3">
    <source>
        <dbReference type="EMBL" id="STZ02745.1"/>
    </source>
</evidence>
<reference evidence="2 4" key="1">
    <citation type="submission" date="2017-03" db="EMBL/GenBank/DDBJ databases">
        <title>Draft genome sequence of Moraxella equi CCUG 4950T type strain.</title>
        <authorList>
            <person name="Salva-Serra F."/>
            <person name="Engstrom-Jakobsson H."/>
            <person name="Thorell K."/>
            <person name="Jaen-Luchoro D."/>
            <person name="Gonzales-Siles L."/>
            <person name="Karlsson R."/>
            <person name="Yazdan S."/>
            <person name="Boulund F."/>
            <person name="Johnning A."/>
            <person name="Engstrand L."/>
            <person name="Kristiansson E."/>
            <person name="Moore E."/>
        </authorList>
    </citation>
    <scope>NUCLEOTIDE SEQUENCE [LARGE SCALE GENOMIC DNA]</scope>
    <source>
        <strain evidence="2 4">CCUG 4950</strain>
    </source>
</reference>
<organism evidence="3 5">
    <name type="scientific">Moraxella equi</name>
    <dbReference type="NCBI Taxonomy" id="60442"/>
    <lineage>
        <taxon>Bacteria</taxon>
        <taxon>Pseudomonadati</taxon>
        <taxon>Pseudomonadota</taxon>
        <taxon>Gammaproteobacteria</taxon>
        <taxon>Moraxellales</taxon>
        <taxon>Moraxellaceae</taxon>
        <taxon>Moraxella</taxon>
    </lineage>
</organism>
<dbReference type="Proteomes" id="UP000254618">
    <property type="component" value="Unassembled WGS sequence"/>
</dbReference>
<reference evidence="3 5" key="2">
    <citation type="submission" date="2018-06" db="EMBL/GenBank/DDBJ databases">
        <authorList>
            <consortium name="Pathogen Informatics"/>
            <person name="Doyle S."/>
        </authorList>
    </citation>
    <scope>NUCLEOTIDE SEQUENCE [LARGE SCALE GENOMIC DNA]</scope>
    <source>
        <strain evidence="3 5">NCTC11012</strain>
    </source>
</reference>
<dbReference type="AlphaFoldDB" id="A0A378QPF8"/>
<gene>
    <name evidence="2" type="ORF">B5J93_12435</name>
    <name evidence="3" type="ORF">NCTC11012_00973</name>
</gene>
<dbReference type="EMBL" id="UGQF01000001">
    <property type="protein sequence ID" value="STZ02745.1"/>
    <property type="molecule type" value="Genomic_DNA"/>
</dbReference>
<keyword evidence="4" id="KW-1185">Reference proteome</keyword>
<feature type="signal peptide" evidence="1">
    <location>
        <begin position="1"/>
        <end position="23"/>
    </location>
</feature>
<protein>
    <submittedName>
        <fullName evidence="3">Uncharacterized protein</fullName>
    </submittedName>
</protein>